<dbReference type="EMBL" id="CP050919">
    <property type="protein sequence ID" value="QIX57869.1"/>
    <property type="molecule type" value="Genomic_DNA"/>
</dbReference>
<accession>A0A0F4HF56</accession>
<evidence type="ECO:0000313" key="9">
    <source>
        <dbReference type="Proteomes" id="UP000466799"/>
    </source>
</evidence>
<evidence type="ECO:0000313" key="8">
    <source>
        <dbReference type="Proteomes" id="UP000236514"/>
    </source>
</evidence>
<dbReference type="Proteomes" id="UP000185427">
    <property type="component" value="Chromosome"/>
</dbReference>
<dbReference type="InterPro" id="IPR007060">
    <property type="entry name" value="FtsL/DivIC"/>
</dbReference>
<dbReference type="RefSeq" id="WP_003686487.1">
    <property type="nucleotide sequence ID" value="NZ_AP024320.1"/>
</dbReference>
<dbReference type="PANTHER" id="PTHR40027:SF1">
    <property type="entry name" value="CELL DIVISION PROTEIN DIVIC"/>
    <property type="match status" value="1"/>
</dbReference>
<dbReference type="Pfam" id="PF04977">
    <property type="entry name" value="DivIC"/>
    <property type="match status" value="1"/>
</dbReference>
<dbReference type="GO" id="GO:0051301">
    <property type="term" value="P:cell division"/>
    <property type="evidence" value="ECO:0007669"/>
    <property type="project" value="InterPro"/>
</dbReference>
<organism evidence="3 9">
    <name type="scientific">Limosilactobacillus fermentum</name>
    <name type="common">Lactobacillus fermentum</name>
    <dbReference type="NCBI Taxonomy" id="1613"/>
    <lineage>
        <taxon>Bacteria</taxon>
        <taxon>Bacillati</taxon>
        <taxon>Bacillota</taxon>
        <taxon>Bacilli</taxon>
        <taxon>Lactobacillales</taxon>
        <taxon>Lactobacillaceae</taxon>
        <taxon>Limosilactobacillus</taxon>
    </lineage>
</organism>
<evidence type="ECO:0000313" key="5">
    <source>
        <dbReference type="EMBL" id="QIX57869.1"/>
    </source>
</evidence>
<reference evidence="4 8" key="2">
    <citation type="submission" date="2018-01" db="EMBL/GenBank/DDBJ databases">
        <title>Draft genome sequence of the feruloyl esterase-producing strain Lactobacillus fermentum CRL 1446, isolated from artisanal goat milk cheese.</title>
        <authorList>
            <person name="Abeijon Mukdsi M.C."/>
            <person name="Saavedra L."/>
            <person name="Gauffin Cano M.P."/>
            <person name="Hebert E.M."/>
            <person name="Medina R.B."/>
        </authorList>
    </citation>
    <scope>NUCLEOTIDE SEQUENCE [LARGE SCALE GENOMIC DNA]</scope>
    <source>
        <strain evidence="4 8">CRL 1446</strain>
    </source>
</reference>
<dbReference type="EMBL" id="WHJL01000086">
    <property type="protein sequence ID" value="MPQ35670.1"/>
    <property type="molecule type" value="Genomic_DNA"/>
</dbReference>
<name>A0A0F4HF56_LIMFE</name>
<evidence type="ECO:0000313" key="7">
    <source>
        <dbReference type="Proteomes" id="UP000185427"/>
    </source>
</evidence>
<dbReference type="AlphaFoldDB" id="A0A0F4HF56"/>
<protein>
    <submittedName>
        <fullName evidence="2">Septation inhibitor protein</fullName>
    </submittedName>
    <submittedName>
        <fullName evidence="3">Septum formation initiator family protein</fullName>
    </submittedName>
</protein>
<keyword evidence="1" id="KW-1133">Transmembrane helix</keyword>
<reference evidence="3 9" key="3">
    <citation type="submission" date="2019-10" db="EMBL/GenBank/DDBJ databases">
        <title>Genome Sequencing and assembly of Lactobacillus fermentum I2, a lactic acid bacteria.</title>
        <authorList>
            <person name="Lopes L.S."/>
            <person name="Persinoti G.F."/>
            <person name="Riano-Pachon D.M."/>
            <person name="Labate C.A."/>
        </authorList>
    </citation>
    <scope>NUCLEOTIDE SEQUENCE [LARGE SCALE GENOMIC DNA]</scope>
    <source>
        <strain evidence="3 9">I2</strain>
    </source>
</reference>
<dbReference type="OrthoDB" id="2151746at2"/>
<evidence type="ECO:0000313" key="10">
    <source>
        <dbReference type="Proteomes" id="UP000503169"/>
    </source>
</evidence>
<dbReference type="Proteomes" id="UP000503169">
    <property type="component" value="Chromosome"/>
</dbReference>
<reference evidence="2 7" key="1">
    <citation type="submission" date="2016-12" db="EMBL/GenBank/DDBJ databases">
        <title>Complete Genome Sequence of Lactobacillus fermentum Strain SNUV175, a Probiotic for Treatment of Bacterial Vaginosis.</title>
        <authorList>
            <person name="Lee S."/>
            <person name="You H.J."/>
            <person name="Kwon B."/>
            <person name="Ko G."/>
        </authorList>
    </citation>
    <scope>NUCLEOTIDE SEQUENCE [LARGE SCALE GENOMIC DNA]</scope>
    <source>
        <strain evidence="2 7">SNUV175</strain>
    </source>
</reference>
<dbReference type="PANTHER" id="PTHR40027">
    <property type="entry name" value="CELL DIVISION PROTEIN DIVIC"/>
    <property type="match status" value="1"/>
</dbReference>
<gene>
    <name evidence="2" type="ORF">BUW47_04045</name>
    <name evidence="4" type="ORF">C1Y38_09530</name>
    <name evidence="3" type="ORF">GC247_07245</name>
    <name evidence="5" type="ORF">HCY95_00269</name>
    <name evidence="6" type="ORF">P8634_01335</name>
</gene>
<sequence length="118" mass="14119">MQKRHHRIAALNTIYARRIAENRRYRYRVHVRRAKIMYSIILVVALILGFQLWQSKQTLAKVNQNIDQQRTVLKQKQATGKKLTKQISLLHNQDYLEQLIRSKYNYSKTGETIYNFAD</sequence>
<keyword evidence="1" id="KW-0812">Transmembrane</keyword>
<dbReference type="Proteomes" id="UP000466799">
    <property type="component" value="Unassembled WGS sequence"/>
</dbReference>
<evidence type="ECO:0000256" key="1">
    <source>
        <dbReference type="SAM" id="Phobius"/>
    </source>
</evidence>
<evidence type="ECO:0000313" key="3">
    <source>
        <dbReference type="EMBL" id="MPQ35670.1"/>
    </source>
</evidence>
<evidence type="ECO:0000313" key="4">
    <source>
        <dbReference type="EMBL" id="PNV57209.1"/>
    </source>
</evidence>
<reference evidence="5 10" key="4">
    <citation type="submission" date="2020-04" db="EMBL/GenBank/DDBJ databases">
        <title>Novel strain L. Fermentum HFD1 producer antibacterial peptides.</title>
        <authorList>
            <person name="Ozhegov G.D."/>
            <person name="Pavlova A.S."/>
            <person name="Zhuravleva D.E."/>
            <person name="Gogoleva N.V."/>
            <person name="Shagimardanova E.I."/>
            <person name="Markelova M.I."/>
            <person name="Yarullina D.R."/>
            <person name="Kayumov A.R."/>
        </authorList>
    </citation>
    <scope>NUCLEOTIDE SEQUENCE [LARGE SCALE GENOMIC DNA]</scope>
    <source>
        <strain evidence="5 10">HFD1</strain>
    </source>
</reference>
<dbReference type="Proteomes" id="UP001218104">
    <property type="component" value="Chromosome"/>
</dbReference>
<dbReference type="Proteomes" id="UP000236514">
    <property type="component" value="Unassembled WGS sequence"/>
</dbReference>
<dbReference type="EMBL" id="CP121468">
    <property type="protein sequence ID" value="WFR89427.1"/>
    <property type="molecule type" value="Genomic_DNA"/>
</dbReference>
<dbReference type="EMBL" id="CP019030">
    <property type="protein sequence ID" value="APU45656.1"/>
    <property type="molecule type" value="Genomic_DNA"/>
</dbReference>
<reference evidence="6" key="5">
    <citation type="submission" date="2023-04" db="EMBL/GenBank/DDBJ databases">
        <title>Genomic of Limosilactobacillus fermentum MSJK0025.</title>
        <authorList>
            <person name="Yang S."/>
        </authorList>
    </citation>
    <scope>NUCLEOTIDE SEQUENCE</scope>
    <source>
        <strain evidence="6">MSJK0025</strain>
    </source>
</reference>
<proteinExistence type="predicted"/>
<dbReference type="PATRIC" id="fig|1613.32.peg.1585"/>
<evidence type="ECO:0000313" key="2">
    <source>
        <dbReference type="EMBL" id="APU45656.1"/>
    </source>
</evidence>
<keyword evidence="1" id="KW-0472">Membrane</keyword>
<dbReference type="EMBL" id="POTQ01000026">
    <property type="protein sequence ID" value="PNV57209.1"/>
    <property type="molecule type" value="Genomic_DNA"/>
</dbReference>
<feature type="transmembrane region" description="Helical" evidence="1">
    <location>
        <begin position="36"/>
        <end position="53"/>
    </location>
</feature>
<dbReference type="GeneID" id="83715468"/>
<evidence type="ECO:0000313" key="6">
    <source>
        <dbReference type="EMBL" id="WFR89427.1"/>
    </source>
</evidence>
<dbReference type="InterPro" id="IPR039076">
    <property type="entry name" value="DivIC"/>
</dbReference>